<proteinExistence type="predicted"/>
<gene>
    <name evidence="1" type="ORF">OED52_20565</name>
</gene>
<dbReference type="Proteomes" id="UP001156484">
    <property type="component" value="Chromosome"/>
</dbReference>
<keyword evidence="2" id="KW-1185">Reference proteome</keyword>
<protein>
    <submittedName>
        <fullName evidence="1">Nuclear transport factor 2 family protein</fullName>
    </submittedName>
</protein>
<sequence>MAPSRDAIRATVEGYVKAVATGTVDDVLALYAPGATVEDPVGTPVRTTEAELREFYGAVEPLAQTGEVLTLKIAENSAAFLFRLVTHLGEQDLLMEVVDVMTFDDDARITSMKAYWSQEDMVTVSVSR</sequence>
<dbReference type="EMBL" id="CP107551">
    <property type="protein sequence ID" value="UYP18993.1"/>
    <property type="molecule type" value="Genomic_DNA"/>
</dbReference>
<evidence type="ECO:0000313" key="1">
    <source>
        <dbReference type="EMBL" id="UYP18993.1"/>
    </source>
</evidence>
<name>A0ACD4DG64_9NOCA</name>
<evidence type="ECO:0000313" key="2">
    <source>
        <dbReference type="Proteomes" id="UP001156484"/>
    </source>
</evidence>
<accession>A0ACD4DG64</accession>
<organism evidence="1 2">
    <name type="scientific">Rhodococcus sacchari</name>
    <dbReference type="NCBI Taxonomy" id="2962047"/>
    <lineage>
        <taxon>Bacteria</taxon>
        <taxon>Bacillati</taxon>
        <taxon>Actinomycetota</taxon>
        <taxon>Actinomycetes</taxon>
        <taxon>Mycobacteriales</taxon>
        <taxon>Nocardiaceae</taxon>
        <taxon>Rhodococcus</taxon>
    </lineage>
</organism>
<reference evidence="1" key="1">
    <citation type="submission" date="2022-10" db="EMBL/GenBank/DDBJ databases">
        <title>Rhodococcus ferula Z13 complete genome.</title>
        <authorList>
            <person name="Long X."/>
            <person name="Zang M."/>
        </authorList>
    </citation>
    <scope>NUCLEOTIDE SEQUENCE</scope>
    <source>
        <strain evidence="1">Z13</strain>
    </source>
</reference>